<feature type="region of interest" description="Disordered" evidence="1">
    <location>
        <begin position="397"/>
        <end position="426"/>
    </location>
</feature>
<feature type="region of interest" description="Disordered" evidence="1">
    <location>
        <begin position="223"/>
        <end position="242"/>
    </location>
</feature>
<organism evidence="4 5">
    <name type="scientific">Paenibacillus lycopersici</name>
    <dbReference type="NCBI Taxonomy" id="2704462"/>
    <lineage>
        <taxon>Bacteria</taxon>
        <taxon>Bacillati</taxon>
        <taxon>Bacillota</taxon>
        <taxon>Bacilli</taxon>
        <taxon>Bacillales</taxon>
        <taxon>Paenibacillaceae</taxon>
        <taxon>Paenibacillus</taxon>
    </lineage>
</organism>
<evidence type="ECO:0000256" key="1">
    <source>
        <dbReference type="SAM" id="MobiDB-lite"/>
    </source>
</evidence>
<dbReference type="SUPFAM" id="SSF49879">
    <property type="entry name" value="SMAD/FHA domain"/>
    <property type="match status" value="1"/>
</dbReference>
<dbReference type="Proteomes" id="UP000476064">
    <property type="component" value="Chromosome"/>
</dbReference>
<proteinExistence type="predicted"/>
<accession>A0A6C0G5D6</accession>
<feature type="region of interest" description="Disordered" evidence="1">
    <location>
        <begin position="260"/>
        <end position="280"/>
    </location>
</feature>
<dbReference type="SMART" id="SM00240">
    <property type="entry name" value="FHA"/>
    <property type="match status" value="1"/>
</dbReference>
<dbReference type="InterPro" id="IPR008984">
    <property type="entry name" value="SMAD_FHA_dom_sf"/>
</dbReference>
<dbReference type="EMBL" id="CP048209">
    <property type="protein sequence ID" value="QHT62784.1"/>
    <property type="molecule type" value="Genomic_DNA"/>
</dbReference>
<dbReference type="RefSeq" id="WP_162359215.1">
    <property type="nucleotide sequence ID" value="NZ_CP048209.1"/>
</dbReference>
<evidence type="ECO:0000256" key="2">
    <source>
        <dbReference type="SAM" id="Phobius"/>
    </source>
</evidence>
<dbReference type="InterPro" id="IPR000253">
    <property type="entry name" value="FHA_dom"/>
</dbReference>
<dbReference type="PROSITE" id="PS50006">
    <property type="entry name" value="FHA_DOMAIN"/>
    <property type="match status" value="1"/>
</dbReference>
<feature type="domain" description="FHA" evidence="3">
    <location>
        <begin position="481"/>
        <end position="531"/>
    </location>
</feature>
<dbReference type="CDD" id="cd00060">
    <property type="entry name" value="FHA"/>
    <property type="match status" value="1"/>
</dbReference>
<dbReference type="Gene3D" id="2.60.200.20">
    <property type="match status" value="1"/>
</dbReference>
<name>A0A6C0G5D6_9BACL</name>
<dbReference type="InterPro" id="IPR045962">
    <property type="entry name" value="DUF6382"/>
</dbReference>
<feature type="compositionally biased region" description="Low complexity" evidence="1">
    <location>
        <begin position="223"/>
        <end position="233"/>
    </location>
</feature>
<dbReference type="KEGG" id="plyc:GXP70_24245"/>
<reference evidence="4 5" key="1">
    <citation type="submission" date="2020-01" db="EMBL/GenBank/DDBJ databases">
        <title>Paenibacillus sp. nov., isolated from tomato rhizosphere.</title>
        <authorList>
            <person name="Weon H.-Y."/>
            <person name="Lee S.A."/>
        </authorList>
    </citation>
    <scope>NUCLEOTIDE SEQUENCE [LARGE SCALE GENOMIC DNA]</scope>
    <source>
        <strain evidence="4 5">12200R-189</strain>
    </source>
</reference>
<gene>
    <name evidence="4" type="ORF">GXP70_24245</name>
</gene>
<evidence type="ECO:0000259" key="3">
    <source>
        <dbReference type="PROSITE" id="PS50006"/>
    </source>
</evidence>
<keyword evidence="5" id="KW-1185">Reference proteome</keyword>
<dbReference type="Pfam" id="PF00498">
    <property type="entry name" value="FHA"/>
    <property type="match status" value="1"/>
</dbReference>
<evidence type="ECO:0000313" key="5">
    <source>
        <dbReference type="Proteomes" id="UP000476064"/>
    </source>
</evidence>
<keyword evidence="2" id="KW-0472">Membrane</keyword>
<dbReference type="AlphaFoldDB" id="A0A6C0G5D6"/>
<sequence length="564" mass="62460">MILDELRVDFAMKRGHEMIVDLQSGLTRDQLDGIEIQMLQGQRIPKLLPVEWIDIDGSITFRYPLQGKRMLMHRLQTQRMTMLDFYSLLLSVAEALDDCRHYMLRPDCFLLHEQYVFIGDNWDDAALAYVPLRNKGVVASAGEAVLAMAIRWVGDIDEPDGIGLQQVFQHLRGEHVSWEQLRVTLLALLGASQSAAAEGVAPIGDMAMGETAVSRPPLQARQPLQTDQPLQQPGRAPIQRGQMQAERSAIIHEYMPAEPAWNRSNPTVEERERAEPAEAVDLPLTEISEQAGPSRAGWMIGAGWVLAAAVLWRFLYLAAPTRQNMLLSAAGTLMIGAIGWIVFRRIKDRDWESEEEEEVQDEAIDRWKGGKAWAIDDDFVPNSDALGRRAAVPAAGMADGSASAKWSQHRQRSLQEEEPGGTDSGEMLFKPLVSKAATSNDATVLLGQEAQASAENKRPLPWLERNTDGQTEKIRLERQHFVIGRSNEGVHYIDASSGISRAHLELAGQNGHWSAKDMGSRNGSTLNGNAMVPYKAYTLADTDKLQLAGDEGPVYIFRASAAGR</sequence>
<evidence type="ECO:0000313" key="4">
    <source>
        <dbReference type="EMBL" id="QHT62784.1"/>
    </source>
</evidence>
<feature type="transmembrane region" description="Helical" evidence="2">
    <location>
        <begin position="296"/>
        <end position="319"/>
    </location>
</feature>
<keyword evidence="2" id="KW-0812">Transmembrane</keyword>
<protein>
    <submittedName>
        <fullName evidence="4">FHA domain-containing protein</fullName>
    </submittedName>
</protein>
<keyword evidence="2" id="KW-1133">Transmembrane helix</keyword>
<dbReference type="Pfam" id="PF19909">
    <property type="entry name" value="DUF6382"/>
    <property type="match status" value="1"/>
</dbReference>
<feature type="transmembrane region" description="Helical" evidence="2">
    <location>
        <begin position="325"/>
        <end position="343"/>
    </location>
</feature>